<dbReference type="Pfam" id="PF00528">
    <property type="entry name" value="BPD_transp_1"/>
    <property type="match status" value="1"/>
</dbReference>
<evidence type="ECO:0000256" key="8">
    <source>
        <dbReference type="RuleBase" id="RU363032"/>
    </source>
</evidence>
<gene>
    <name evidence="10" type="ORF">EMQ25_11225</name>
</gene>
<comment type="caution">
    <text evidence="10">The sequence shown here is derived from an EMBL/GenBank/DDBJ whole genome shotgun (WGS) entry which is preliminary data.</text>
</comment>
<evidence type="ECO:0000256" key="7">
    <source>
        <dbReference type="ARBA" id="ARBA00023136"/>
    </source>
</evidence>
<feature type="transmembrane region" description="Helical" evidence="8">
    <location>
        <begin position="125"/>
        <end position="143"/>
    </location>
</feature>
<reference evidence="10 11" key="1">
    <citation type="journal article" date="2016" name="Int. J. Syst. Evol. Microbiol.">
        <title>Arsenicitalea aurantiaca gen. nov., sp. nov., a new member of the family Hyphomicrobiaceae, isolated from high-arsenic sediment.</title>
        <authorList>
            <person name="Mu Y."/>
            <person name="Zhou L."/>
            <person name="Zeng X.C."/>
            <person name="Liu L."/>
            <person name="Pan Y."/>
            <person name="Chen X."/>
            <person name="Wang J."/>
            <person name="Li S."/>
            <person name="Li W.J."/>
            <person name="Wang Y."/>
        </authorList>
    </citation>
    <scope>NUCLEOTIDE SEQUENCE [LARGE SCALE GENOMIC DNA]</scope>
    <source>
        <strain evidence="10 11">42-50</strain>
    </source>
</reference>
<keyword evidence="7 8" id="KW-0472">Membrane</keyword>
<dbReference type="Proteomes" id="UP000281547">
    <property type="component" value="Unassembled WGS sequence"/>
</dbReference>
<feature type="transmembrane region" description="Helical" evidence="8">
    <location>
        <begin position="229"/>
        <end position="251"/>
    </location>
</feature>
<dbReference type="GO" id="GO:0055085">
    <property type="term" value="P:transmembrane transport"/>
    <property type="evidence" value="ECO:0007669"/>
    <property type="project" value="InterPro"/>
</dbReference>
<comment type="similarity">
    <text evidence="8">Belongs to the binding-protein-dependent transport system permease family.</text>
</comment>
<keyword evidence="11" id="KW-1185">Reference proteome</keyword>
<dbReference type="EMBL" id="RZNJ01000003">
    <property type="protein sequence ID" value="RUT31413.1"/>
    <property type="molecule type" value="Genomic_DNA"/>
</dbReference>
<dbReference type="AlphaFoldDB" id="A0A433XBH3"/>
<dbReference type="PANTHER" id="PTHR43357">
    <property type="entry name" value="INNER MEMBRANE ABC TRANSPORTER PERMEASE PROTEIN YDCV"/>
    <property type="match status" value="1"/>
</dbReference>
<organism evidence="10 11">
    <name type="scientific">Arsenicitalea aurantiaca</name>
    <dbReference type="NCBI Taxonomy" id="1783274"/>
    <lineage>
        <taxon>Bacteria</taxon>
        <taxon>Pseudomonadati</taxon>
        <taxon>Pseudomonadota</taxon>
        <taxon>Alphaproteobacteria</taxon>
        <taxon>Hyphomicrobiales</taxon>
        <taxon>Devosiaceae</taxon>
        <taxon>Arsenicitalea</taxon>
    </lineage>
</organism>
<accession>A0A433XBH3</accession>
<evidence type="ECO:0000256" key="4">
    <source>
        <dbReference type="ARBA" id="ARBA00022519"/>
    </source>
</evidence>
<name>A0A433XBH3_9HYPH</name>
<dbReference type="InterPro" id="IPR035906">
    <property type="entry name" value="MetI-like_sf"/>
</dbReference>
<evidence type="ECO:0000256" key="2">
    <source>
        <dbReference type="ARBA" id="ARBA00022448"/>
    </source>
</evidence>
<dbReference type="PROSITE" id="PS50928">
    <property type="entry name" value="ABC_TM1"/>
    <property type="match status" value="1"/>
</dbReference>
<evidence type="ECO:0000256" key="6">
    <source>
        <dbReference type="ARBA" id="ARBA00022989"/>
    </source>
</evidence>
<dbReference type="Gene3D" id="1.10.3720.10">
    <property type="entry name" value="MetI-like"/>
    <property type="match status" value="1"/>
</dbReference>
<keyword evidence="6 8" id="KW-1133">Transmembrane helix</keyword>
<sequence>MSNLTRAAVLVILFVIVAPLAVPVMMSVSDTPFMTFPPQGFTLRWYWKVLAEPEVQQSLWVSIRLAAAAAIGSLILGIPCAIGLVRYRVPGRNAILGLVLSPLIVPLLVTGLALLQFFSLAGNRWTFFQLAMGHIVICLPYVVRNVSNSLLLANPDLESAARIMGADRWTTFRRVTWHQIRPGITSGAIFAFIVSFDDFPISMWLADAREFPLPLFLEVAIQRFFDPSIAALSTLMILLALVMIGVMEALLGIKVRRFAG</sequence>
<dbReference type="CDD" id="cd06261">
    <property type="entry name" value="TM_PBP2"/>
    <property type="match status" value="1"/>
</dbReference>
<feature type="transmembrane region" description="Helical" evidence="8">
    <location>
        <begin position="94"/>
        <end position="119"/>
    </location>
</feature>
<dbReference type="PANTHER" id="PTHR43357:SF4">
    <property type="entry name" value="INNER MEMBRANE ABC TRANSPORTER PERMEASE PROTEIN YDCV"/>
    <property type="match status" value="1"/>
</dbReference>
<proteinExistence type="inferred from homology"/>
<evidence type="ECO:0000256" key="3">
    <source>
        <dbReference type="ARBA" id="ARBA00022475"/>
    </source>
</evidence>
<feature type="domain" description="ABC transmembrane type-1" evidence="9">
    <location>
        <begin position="59"/>
        <end position="247"/>
    </location>
</feature>
<feature type="transmembrane region" description="Helical" evidence="8">
    <location>
        <begin position="183"/>
        <end position="206"/>
    </location>
</feature>
<keyword evidence="4" id="KW-0997">Cell inner membrane</keyword>
<keyword evidence="2 8" id="KW-0813">Transport</keyword>
<protein>
    <submittedName>
        <fullName evidence="10">ABC transporter permease</fullName>
    </submittedName>
</protein>
<keyword evidence="5 8" id="KW-0812">Transmembrane</keyword>
<evidence type="ECO:0000256" key="5">
    <source>
        <dbReference type="ARBA" id="ARBA00022692"/>
    </source>
</evidence>
<feature type="transmembrane region" description="Helical" evidence="8">
    <location>
        <begin position="59"/>
        <end position="82"/>
    </location>
</feature>
<keyword evidence="3" id="KW-1003">Cell membrane</keyword>
<dbReference type="OrthoDB" id="9782004at2"/>
<evidence type="ECO:0000259" key="9">
    <source>
        <dbReference type="PROSITE" id="PS50928"/>
    </source>
</evidence>
<comment type="subcellular location">
    <subcellularLocation>
        <location evidence="1">Cell inner membrane</location>
        <topology evidence="1">Multi-pass membrane protein</topology>
    </subcellularLocation>
    <subcellularLocation>
        <location evidence="8">Cell membrane</location>
        <topology evidence="8">Multi-pass membrane protein</topology>
    </subcellularLocation>
</comment>
<evidence type="ECO:0000256" key="1">
    <source>
        <dbReference type="ARBA" id="ARBA00004429"/>
    </source>
</evidence>
<dbReference type="SUPFAM" id="SSF161098">
    <property type="entry name" value="MetI-like"/>
    <property type="match status" value="1"/>
</dbReference>
<dbReference type="GO" id="GO:0005886">
    <property type="term" value="C:plasma membrane"/>
    <property type="evidence" value="ECO:0007669"/>
    <property type="project" value="UniProtKB-SubCell"/>
</dbReference>
<evidence type="ECO:0000313" key="10">
    <source>
        <dbReference type="EMBL" id="RUT31413.1"/>
    </source>
</evidence>
<evidence type="ECO:0000313" key="11">
    <source>
        <dbReference type="Proteomes" id="UP000281547"/>
    </source>
</evidence>
<dbReference type="RefSeq" id="WP_127188658.1">
    <property type="nucleotide sequence ID" value="NZ_RZNJ01000003.1"/>
</dbReference>
<dbReference type="InterPro" id="IPR000515">
    <property type="entry name" value="MetI-like"/>
</dbReference>